<gene>
    <name evidence="10" type="ORF">XU08_C0002G0005</name>
</gene>
<feature type="transmembrane region" description="Helical" evidence="8">
    <location>
        <begin position="169"/>
        <end position="191"/>
    </location>
</feature>
<evidence type="ECO:0000256" key="3">
    <source>
        <dbReference type="ARBA" id="ARBA00022475"/>
    </source>
</evidence>
<feature type="domain" description="Type II secretion system protein GspF" evidence="9">
    <location>
        <begin position="69"/>
        <end position="192"/>
    </location>
</feature>
<evidence type="ECO:0000256" key="5">
    <source>
        <dbReference type="ARBA" id="ARBA00022692"/>
    </source>
</evidence>
<dbReference type="Proteomes" id="UP000051297">
    <property type="component" value="Unassembled WGS sequence"/>
</dbReference>
<protein>
    <submittedName>
        <fullName evidence="10">Type II secretion system protein, type IV pilus assembly protein PilC</fullName>
    </submittedName>
</protein>
<dbReference type="PRINTS" id="PR00812">
    <property type="entry name" value="BCTERIALGSPF"/>
</dbReference>
<evidence type="ECO:0000256" key="6">
    <source>
        <dbReference type="ARBA" id="ARBA00022989"/>
    </source>
</evidence>
<dbReference type="EMBL" id="LDXK01000002">
    <property type="protein sequence ID" value="KRT67467.1"/>
    <property type="molecule type" value="Genomic_DNA"/>
</dbReference>
<proteinExistence type="inferred from homology"/>
<sequence>MPIYNYIVKDSTGKTISGTVEAPNTTLAGDILRERSYVVVSLAEKTTGGFFQQLLERFRGVTLGEKTIFARQMATMVSAGLPLTNAMEILRIQAGSERMKEVLGGMLADVQGGNSLAKSMAKHPDVFDKVTVALVEAGEASGKLDLLLTQLADNLEKERDFRSKTRGALIYPAVIGVAMVGVFIIMMIFVVPRLTALYEDIGADLPLPTKILIAISNLLVHGWWALLVVLGVGGFIAYKYLSTDKGKYRLANFTFKFPIFGKLNKESELARFSRTLGLLVGAGIPITQALEIVANAMSNVLYRDSILAAEKQVEKGVPLSVPIRADPNFDPLISQMIAVGEETGKMDEVLGKVAGFFEAQAETSIKNLSTALEPIILVVLGVMVGGLVLSIITPIYNLTTQF</sequence>
<evidence type="ECO:0000313" key="11">
    <source>
        <dbReference type="Proteomes" id="UP000051297"/>
    </source>
</evidence>
<evidence type="ECO:0000313" key="10">
    <source>
        <dbReference type="EMBL" id="KRT67467.1"/>
    </source>
</evidence>
<comment type="similarity">
    <text evidence="2">Belongs to the GSP F family.</text>
</comment>
<organism evidence="10 11">
    <name type="scientific">candidate division WWE3 bacterium CSP1-7</name>
    <dbReference type="NCBI Taxonomy" id="1576480"/>
    <lineage>
        <taxon>Bacteria</taxon>
        <taxon>Katanobacteria</taxon>
    </lineage>
</organism>
<dbReference type="GO" id="GO:0005886">
    <property type="term" value="C:plasma membrane"/>
    <property type="evidence" value="ECO:0007669"/>
    <property type="project" value="UniProtKB-SubCell"/>
</dbReference>
<dbReference type="STRING" id="1576480.XU08_C0002G0005"/>
<evidence type="ECO:0000256" key="7">
    <source>
        <dbReference type="ARBA" id="ARBA00023136"/>
    </source>
</evidence>
<keyword evidence="4" id="KW-0997">Cell inner membrane</keyword>
<evidence type="ECO:0000256" key="1">
    <source>
        <dbReference type="ARBA" id="ARBA00004429"/>
    </source>
</evidence>
<keyword evidence="6 8" id="KW-1133">Transmembrane helix</keyword>
<evidence type="ECO:0000259" key="9">
    <source>
        <dbReference type="Pfam" id="PF00482"/>
    </source>
</evidence>
<dbReference type="InterPro" id="IPR003004">
    <property type="entry name" value="GspF/PilC"/>
</dbReference>
<name>A0A0T5ZXG7_UNCKA</name>
<dbReference type="FunFam" id="1.20.81.30:FF:000001">
    <property type="entry name" value="Type II secretion system protein F"/>
    <property type="match status" value="2"/>
</dbReference>
<comment type="subcellular location">
    <subcellularLocation>
        <location evidence="1">Cell inner membrane</location>
        <topology evidence="1">Multi-pass membrane protein</topology>
    </subcellularLocation>
</comment>
<evidence type="ECO:0000256" key="4">
    <source>
        <dbReference type="ARBA" id="ARBA00022519"/>
    </source>
</evidence>
<comment type="caution">
    <text evidence="10">The sequence shown here is derived from an EMBL/GenBank/DDBJ whole genome shotgun (WGS) entry which is preliminary data.</text>
</comment>
<keyword evidence="7 8" id="KW-0472">Membrane</keyword>
<dbReference type="Gene3D" id="1.20.81.30">
    <property type="entry name" value="Type II secretion system (T2SS), domain F"/>
    <property type="match status" value="2"/>
</dbReference>
<feature type="domain" description="Type II secretion system protein GspF" evidence="9">
    <location>
        <begin position="272"/>
        <end position="394"/>
    </location>
</feature>
<feature type="transmembrane region" description="Helical" evidence="8">
    <location>
        <begin position="211"/>
        <end position="238"/>
    </location>
</feature>
<keyword evidence="3" id="KW-1003">Cell membrane</keyword>
<dbReference type="InterPro" id="IPR018076">
    <property type="entry name" value="T2SS_GspF_dom"/>
</dbReference>
<evidence type="ECO:0000256" key="2">
    <source>
        <dbReference type="ARBA" id="ARBA00005745"/>
    </source>
</evidence>
<dbReference type="InterPro" id="IPR042094">
    <property type="entry name" value="T2SS_GspF_sf"/>
</dbReference>
<dbReference type="Pfam" id="PF00482">
    <property type="entry name" value="T2SSF"/>
    <property type="match status" value="2"/>
</dbReference>
<keyword evidence="5 8" id="KW-0812">Transmembrane</keyword>
<evidence type="ECO:0000256" key="8">
    <source>
        <dbReference type="SAM" id="Phobius"/>
    </source>
</evidence>
<dbReference type="PANTHER" id="PTHR30012">
    <property type="entry name" value="GENERAL SECRETION PATHWAY PROTEIN"/>
    <property type="match status" value="1"/>
</dbReference>
<reference evidence="10 11" key="1">
    <citation type="submission" date="2015-05" db="EMBL/GenBank/DDBJ databases">
        <title>Critical biogeochemical functions in the subsurface are associated with bacteria from new phyla and little studied lineages.</title>
        <authorList>
            <person name="Hug L.A."/>
            <person name="Thomas B.C."/>
            <person name="Sharon I."/>
            <person name="Brown C.T."/>
            <person name="Sharma R."/>
            <person name="Hettich R.L."/>
            <person name="Wilkins M.J."/>
            <person name="Williams K.H."/>
            <person name="Singh A."/>
            <person name="Banfield J.F."/>
        </authorList>
    </citation>
    <scope>NUCLEOTIDE SEQUENCE [LARGE SCALE GENOMIC DNA]</scope>
    <source>
        <strain evidence="10">CSP1-7</strain>
    </source>
</reference>
<feature type="transmembrane region" description="Helical" evidence="8">
    <location>
        <begin position="375"/>
        <end position="396"/>
    </location>
</feature>
<dbReference type="GO" id="GO:0015628">
    <property type="term" value="P:protein secretion by the type II secretion system"/>
    <property type="evidence" value="ECO:0007669"/>
    <property type="project" value="TreeGrafter"/>
</dbReference>
<dbReference type="PANTHER" id="PTHR30012:SF0">
    <property type="entry name" value="TYPE II SECRETION SYSTEM PROTEIN F-RELATED"/>
    <property type="match status" value="1"/>
</dbReference>
<accession>A0A0T5ZXG7</accession>
<dbReference type="AlphaFoldDB" id="A0A0T5ZXG7"/>